<evidence type="ECO:0000256" key="12">
    <source>
        <dbReference type="NCBIfam" id="TIGR00036"/>
    </source>
</evidence>
<reference evidence="15 16" key="1">
    <citation type="submission" date="2018-06" db="EMBL/GenBank/DDBJ databases">
        <authorList>
            <consortium name="Pathogen Informatics"/>
            <person name="Doyle S."/>
        </authorList>
    </citation>
    <scope>NUCLEOTIDE SEQUENCE [LARGE SCALE GENOMIC DNA]</scope>
    <source>
        <strain evidence="15 16">NCTC13067</strain>
    </source>
</reference>
<dbReference type="InterPro" id="IPR023940">
    <property type="entry name" value="DHDPR_bac"/>
</dbReference>
<keyword evidence="5 15" id="KW-0560">Oxidoreductase</keyword>
<evidence type="ECO:0000256" key="2">
    <source>
        <dbReference type="ARBA" id="ARBA00022605"/>
    </source>
</evidence>
<dbReference type="GO" id="GO:0019877">
    <property type="term" value="P:diaminopimelate biosynthetic process"/>
    <property type="evidence" value="ECO:0007669"/>
    <property type="project" value="UniProtKB-KW"/>
</dbReference>
<keyword evidence="2" id="KW-0028">Amino-acid biosynthesis</keyword>
<evidence type="ECO:0000256" key="9">
    <source>
        <dbReference type="ARBA" id="ARBA00038983"/>
    </source>
</evidence>
<evidence type="ECO:0000259" key="13">
    <source>
        <dbReference type="Pfam" id="PF01113"/>
    </source>
</evidence>
<feature type="domain" description="Dihydrodipicolinate reductase C-terminal" evidence="14">
    <location>
        <begin position="107"/>
        <end position="248"/>
    </location>
</feature>
<dbReference type="Pfam" id="PF01113">
    <property type="entry name" value="DapB_N"/>
    <property type="match status" value="1"/>
</dbReference>
<dbReference type="Pfam" id="PF05173">
    <property type="entry name" value="DapB_C"/>
    <property type="match status" value="1"/>
</dbReference>
<dbReference type="NCBIfam" id="TIGR00036">
    <property type="entry name" value="dapB"/>
    <property type="match status" value="1"/>
</dbReference>
<dbReference type="InterPro" id="IPR022663">
    <property type="entry name" value="DapB_C"/>
</dbReference>
<feature type="domain" description="Dihydrodipicolinate reductase N-terminal" evidence="13">
    <location>
        <begin position="1"/>
        <end position="104"/>
    </location>
</feature>
<dbReference type="Gene3D" id="3.30.360.10">
    <property type="entry name" value="Dihydrodipicolinate Reductase, domain 2"/>
    <property type="match status" value="1"/>
</dbReference>
<dbReference type="Proteomes" id="UP000255469">
    <property type="component" value="Unassembled WGS sequence"/>
</dbReference>
<dbReference type="PANTHER" id="PTHR20836:SF0">
    <property type="entry name" value="4-HYDROXY-TETRAHYDRODIPICOLINATE REDUCTASE 1, CHLOROPLASTIC-RELATED"/>
    <property type="match status" value="1"/>
</dbReference>
<organism evidence="15 16">
    <name type="scientific">Prevotella denticola</name>
    <dbReference type="NCBI Taxonomy" id="28129"/>
    <lineage>
        <taxon>Bacteria</taxon>
        <taxon>Pseudomonadati</taxon>
        <taxon>Bacteroidota</taxon>
        <taxon>Bacteroidia</taxon>
        <taxon>Bacteroidales</taxon>
        <taxon>Prevotellaceae</taxon>
        <taxon>Prevotella</taxon>
    </lineage>
</organism>
<keyword evidence="3" id="KW-0521">NADP</keyword>
<evidence type="ECO:0000256" key="11">
    <source>
        <dbReference type="ARBA" id="ARBA00049396"/>
    </source>
</evidence>
<dbReference type="GO" id="GO:0008839">
    <property type="term" value="F:4-hydroxy-tetrahydrodipicolinate reductase"/>
    <property type="evidence" value="ECO:0007669"/>
    <property type="project" value="UniProtKB-UniRule"/>
</dbReference>
<dbReference type="EMBL" id="UGTM01000001">
    <property type="protein sequence ID" value="SUB87859.1"/>
    <property type="molecule type" value="Genomic_DNA"/>
</dbReference>
<evidence type="ECO:0000259" key="14">
    <source>
        <dbReference type="Pfam" id="PF05173"/>
    </source>
</evidence>
<dbReference type="EC" id="1.17.1.8" evidence="9 12"/>
<comment type="pathway">
    <text evidence="8">Amino-acid biosynthesis; L-lysine biosynthesis via DAP pathway; (S)-tetrahydrodipicolinate from L-aspartate: step 4/4.</text>
</comment>
<evidence type="ECO:0000256" key="3">
    <source>
        <dbReference type="ARBA" id="ARBA00022857"/>
    </source>
</evidence>
<dbReference type="InterPro" id="IPR000846">
    <property type="entry name" value="DapB_N"/>
</dbReference>
<sequence>MKIALIGYGKMGHMIEQIARDRGHEIVSIIDVDNIEDFDSPAFASADVAIEFTNPTAAFGNYQRAFAHNVKVVSGSTGWMQDHKADVEKMCSEGGQTLFWASNFSIGVAIFSAVNRYLAKIMNGFPQYDVEMEEVHHVHKLDAPSGTAITLAEDIIDRLDRKDKWIKGFQHAADGTESGSNKVAPDELPIASIRRDEVPGIHSISYDSEADKITITHDAHSRKGFALGAVLAAEYTKDHSGLLTTSDLFRF</sequence>
<evidence type="ECO:0000256" key="1">
    <source>
        <dbReference type="ARBA" id="ARBA00006642"/>
    </source>
</evidence>
<comment type="catalytic activity">
    <reaction evidence="10">
        <text>(S)-2,3,4,5-tetrahydrodipicolinate + NADP(+) + H2O = (2S,4S)-4-hydroxy-2,3,4,5-tetrahydrodipicolinate + NADPH + H(+)</text>
        <dbReference type="Rhea" id="RHEA:35331"/>
        <dbReference type="ChEBI" id="CHEBI:15377"/>
        <dbReference type="ChEBI" id="CHEBI:15378"/>
        <dbReference type="ChEBI" id="CHEBI:16845"/>
        <dbReference type="ChEBI" id="CHEBI:57783"/>
        <dbReference type="ChEBI" id="CHEBI:58349"/>
        <dbReference type="ChEBI" id="CHEBI:67139"/>
        <dbReference type="EC" id="1.17.1.8"/>
    </reaction>
</comment>
<evidence type="ECO:0000256" key="4">
    <source>
        <dbReference type="ARBA" id="ARBA00022915"/>
    </source>
</evidence>
<dbReference type="InterPro" id="IPR036291">
    <property type="entry name" value="NAD(P)-bd_dom_sf"/>
</dbReference>
<evidence type="ECO:0000256" key="8">
    <source>
        <dbReference type="ARBA" id="ARBA00037922"/>
    </source>
</evidence>
<dbReference type="AlphaFoldDB" id="A0A379E5L8"/>
<dbReference type="SUPFAM" id="SSF55347">
    <property type="entry name" value="Glyceraldehyde-3-phosphate dehydrogenase-like, C-terminal domain"/>
    <property type="match status" value="1"/>
</dbReference>
<dbReference type="Gene3D" id="3.40.50.720">
    <property type="entry name" value="NAD(P)-binding Rossmann-like Domain"/>
    <property type="match status" value="1"/>
</dbReference>
<evidence type="ECO:0000256" key="10">
    <source>
        <dbReference type="ARBA" id="ARBA00049080"/>
    </source>
</evidence>
<dbReference type="CDD" id="cd02274">
    <property type="entry name" value="DHDPR_N"/>
    <property type="match status" value="1"/>
</dbReference>
<keyword evidence="6" id="KW-0520">NAD</keyword>
<evidence type="ECO:0000256" key="7">
    <source>
        <dbReference type="ARBA" id="ARBA00023154"/>
    </source>
</evidence>
<dbReference type="GO" id="GO:0005829">
    <property type="term" value="C:cytosol"/>
    <property type="evidence" value="ECO:0007669"/>
    <property type="project" value="TreeGrafter"/>
</dbReference>
<dbReference type="PANTHER" id="PTHR20836">
    <property type="entry name" value="DIHYDRODIPICOLINATE REDUCTASE"/>
    <property type="match status" value="1"/>
</dbReference>
<comment type="catalytic activity">
    <reaction evidence="11">
        <text>(S)-2,3,4,5-tetrahydrodipicolinate + NAD(+) + H2O = (2S,4S)-4-hydroxy-2,3,4,5-tetrahydrodipicolinate + NADH + H(+)</text>
        <dbReference type="Rhea" id="RHEA:35323"/>
        <dbReference type="ChEBI" id="CHEBI:15377"/>
        <dbReference type="ChEBI" id="CHEBI:15378"/>
        <dbReference type="ChEBI" id="CHEBI:16845"/>
        <dbReference type="ChEBI" id="CHEBI:57540"/>
        <dbReference type="ChEBI" id="CHEBI:57945"/>
        <dbReference type="ChEBI" id="CHEBI:67139"/>
        <dbReference type="EC" id="1.17.1.8"/>
    </reaction>
</comment>
<dbReference type="SUPFAM" id="SSF51735">
    <property type="entry name" value="NAD(P)-binding Rossmann-fold domains"/>
    <property type="match status" value="1"/>
</dbReference>
<dbReference type="RefSeq" id="WP_025067091.1">
    <property type="nucleotide sequence ID" value="NZ_UGTM01000001.1"/>
</dbReference>
<keyword evidence="4" id="KW-0220">Diaminopimelate biosynthesis</keyword>
<evidence type="ECO:0000256" key="5">
    <source>
        <dbReference type="ARBA" id="ARBA00023002"/>
    </source>
</evidence>
<comment type="similarity">
    <text evidence="1">Belongs to the DapB family.</text>
</comment>
<evidence type="ECO:0000313" key="16">
    <source>
        <dbReference type="Proteomes" id="UP000255469"/>
    </source>
</evidence>
<accession>A0A379E5L8</accession>
<evidence type="ECO:0000256" key="6">
    <source>
        <dbReference type="ARBA" id="ARBA00023027"/>
    </source>
</evidence>
<name>A0A379E5L8_9BACT</name>
<dbReference type="PIRSF" id="PIRSF000161">
    <property type="entry name" value="DHPR"/>
    <property type="match status" value="1"/>
</dbReference>
<protein>
    <recommendedName>
        <fullName evidence="9 12">4-hydroxy-tetrahydrodipicolinate reductase</fullName>
        <ecNumber evidence="9 12">1.17.1.8</ecNumber>
    </recommendedName>
</protein>
<evidence type="ECO:0000313" key="15">
    <source>
        <dbReference type="EMBL" id="SUB87859.1"/>
    </source>
</evidence>
<keyword evidence="7" id="KW-0457">Lysine biosynthesis</keyword>
<gene>
    <name evidence="15" type="primary">dapB</name>
    <name evidence="15" type="ORF">NCTC13067_01540</name>
</gene>
<dbReference type="GO" id="GO:0009089">
    <property type="term" value="P:lysine biosynthetic process via diaminopimelate"/>
    <property type="evidence" value="ECO:0007669"/>
    <property type="project" value="UniProtKB-UniRule"/>
</dbReference>
<proteinExistence type="inferred from homology"/>